<evidence type="ECO:0000259" key="2">
    <source>
        <dbReference type="PROSITE" id="PS51903"/>
    </source>
</evidence>
<dbReference type="InterPro" id="IPR004176">
    <property type="entry name" value="Clp_R_N"/>
</dbReference>
<dbReference type="InterPro" id="IPR036628">
    <property type="entry name" value="Clp_N_dom_sf"/>
</dbReference>
<feature type="domain" description="Clp R" evidence="2">
    <location>
        <begin position="2"/>
        <end position="183"/>
    </location>
</feature>
<organism evidence="3 4">
    <name type="scientific">Streptomyces albospinus</name>
    <dbReference type="NCBI Taxonomy" id="285515"/>
    <lineage>
        <taxon>Bacteria</taxon>
        <taxon>Bacillati</taxon>
        <taxon>Actinomycetota</taxon>
        <taxon>Actinomycetes</taxon>
        <taxon>Kitasatosporales</taxon>
        <taxon>Streptomycetaceae</taxon>
        <taxon>Streptomyces</taxon>
    </lineage>
</organism>
<dbReference type="PROSITE" id="PS51903">
    <property type="entry name" value="CLP_R"/>
    <property type="match status" value="1"/>
</dbReference>
<evidence type="ECO:0000313" key="4">
    <source>
        <dbReference type="Proteomes" id="UP000654471"/>
    </source>
</evidence>
<evidence type="ECO:0000313" key="3">
    <source>
        <dbReference type="EMBL" id="GGU87409.1"/>
    </source>
</evidence>
<dbReference type="RefSeq" id="WP_189305570.1">
    <property type="nucleotide sequence ID" value="NZ_BMRP01000029.1"/>
</dbReference>
<name>A0ABQ2VHN8_9ACTN</name>
<evidence type="ECO:0000256" key="1">
    <source>
        <dbReference type="PROSITE-ProRule" id="PRU01251"/>
    </source>
</evidence>
<dbReference type="Proteomes" id="UP000654471">
    <property type="component" value="Unassembled WGS sequence"/>
</dbReference>
<keyword evidence="1" id="KW-0677">Repeat</keyword>
<proteinExistence type="predicted"/>
<accession>A0ABQ2VHN8</accession>
<protein>
    <submittedName>
        <fullName evidence="3">Peptidase</fullName>
    </submittedName>
</protein>
<keyword evidence="4" id="KW-1185">Reference proteome</keyword>
<gene>
    <name evidence="3" type="ORF">GCM10010211_62100</name>
</gene>
<dbReference type="Gene3D" id="1.10.1780.10">
    <property type="entry name" value="Clp, N-terminal domain"/>
    <property type="match status" value="2"/>
</dbReference>
<dbReference type="Pfam" id="PF02861">
    <property type="entry name" value="Clp_N"/>
    <property type="match status" value="1"/>
</dbReference>
<dbReference type="SUPFAM" id="SSF81923">
    <property type="entry name" value="Double Clp-N motif"/>
    <property type="match status" value="2"/>
</dbReference>
<comment type="caution">
    <text evidence="3">The sequence shown here is derived from an EMBL/GenBank/DDBJ whole genome shotgun (WGS) entry which is preliminary data.</text>
</comment>
<reference evidence="4" key="1">
    <citation type="journal article" date="2019" name="Int. J. Syst. Evol. Microbiol.">
        <title>The Global Catalogue of Microorganisms (GCM) 10K type strain sequencing project: providing services to taxonomists for standard genome sequencing and annotation.</title>
        <authorList>
            <consortium name="The Broad Institute Genomics Platform"/>
            <consortium name="The Broad Institute Genome Sequencing Center for Infectious Disease"/>
            <person name="Wu L."/>
            <person name="Ma J."/>
        </authorList>
    </citation>
    <scope>NUCLEOTIDE SEQUENCE [LARGE SCALE GENOMIC DNA]</scope>
    <source>
        <strain evidence="4">JCM 3399</strain>
    </source>
</reference>
<dbReference type="EMBL" id="BMRP01000029">
    <property type="protein sequence ID" value="GGU87409.1"/>
    <property type="molecule type" value="Genomic_DNA"/>
</dbReference>
<sequence>MFERFTAGARAVVRDAVEHADRTGSDTVGEPELLLALLDRTGSPAAAALDALGARREPLAGELAANRRRAGISAADAVALAGLGIDVDEVVARVERAHGAGALADGGRRAGRGKRVRRAFAPEGKAVLERSLRIAVGRGDRHIGDEHLLLALTARHGPAGAVLAGHGVTFDAVVRVLEERRAGRAS</sequence>